<dbReference type="PROSITE" id="PS01219">
    <property type="entry name" value="AMMONIUM_TRANSP"/>
    <property type="match status" value="1"/>
</dbReference>
<dbReference type="PANTHER" id="PTHR11730:SF6">
    <property type="entry name" value="AMMONIUM TRANSPORTER"/>
    <property type="match status" value="1"/>
</dbReference>
<proteinExistence type="inferred from homology"/>
<dbReference type="InterPro" id="IPR029020">
    <property type="entry name" value="Ammonium/urea_transptr"/>
</dbReference>
<dbReference type="PANTHER" id="PTHR11730">
    <property type="entry name" value="AMMONIUM TRANSPORTER"/>
    <property type="match status" value="1"/>
</dbReference>
<feature type="transmembrane region" description="Helical" evidence="9">
    <location>
        <begin position="38"/>
        <end position="57"/>
    </location>
</feature>
<feature type="transmembrane region" description="Helical" evidence="9">
    <location>
        <begin position="363"/>
        <end position="389"/>
    </location>
</feature>
<dbReference type="Proteomes" id="UP001515480">
    <property type="component" value="Unassembled WGS sequence"/>
</dbReference>
<feature type="transmembrane region" description="Helical" evidence="9">
    <location>
        <begin position="276"/>
        <end position="292"/>
    </location>
</feature>
<comment type="caution">
    <text evidence="11">The sequence shown here is derived from an EMBL/GenBank/DDBJ whole genome shotgun (WGS) entry which is preliminary data.</text>
</comment>
<dbReference type="Gene3D" id="1.10.3430.10">
    <property type="entry name" value="Ammonium transporter AmtB like domains"/>
    <property type="match status" value="1"/>
</dbReference>
<accession>A0AB34IDW1</accession>
<protein>
    <recommendedName>
        <fullName evidence="10">Ammonium transporter AmtB-like domain-containing protein</fullName>
    </recommendedName>
</protein>
<evidence type="ECO:0000256" key="8">
    <source>
        <dbReference type="SAM" id="MobiDB-lite"/>
    </source>
</evidence>
<dbReference type="InterPro" id="IPR024041">
    <property type="entry name" value="NH4_transpt_AmtB-like_dom"/>
</dbReference>
<dbReference type="GO" id="GO:0097272">
    <property type="term" value="P:ammonium homeostasis"/>
    <property type="evidence" value="ECO:0007669"/>
    <property type="project" value="TreeGrafter"/>
</dbReference>
<reference evidence="11 12" key="1">
    <citation type="journal article" date="2024" name="Science">
        <title>Giant polyketide synthase enzymes in the biosynthesis of giant marine polyether toxins.</title>
        <authorList>
            <person name="Fallon T.R."/>
            <person name="Shende V.V."/>
            <person name="Wierzbicki I.H."/>
            <person name="Pendleton A.L."/>
            <person name="Watervoot N.F."/>
            <person name="Auber R.P."/>
            <person name="Gonzalez D.J."/>
            <person name="Wisecaver J.H."/>
            <person name="Moore B.S."/>
        </authorList>
    </citation>
    <scope>NUCLEOTIDE SEQUENCE [LARGE SCALE GENOMIC DNA]</scope>
    <source>
        <strain evidence="11 12">12B1</strain>
    </source>
</reference>
<feature type="transmembrane region" description="Helical" evidence="9">
    <location>
        <begin position="240"/>
        <end position="264"/>
    </location>
</feature>
<evidence type="ECO:0000256" key="5">
    <source>
        <dbReference type="ARBA" id="ARBA00022989"/>
    </source>
</evidence>
<comment type="similarity">
    <text evidence="2">Belongs to the ammonia transporter channel (TC 1.A.11.2) family.</text>
</comment>
<dbReference type="AlphaFoldDB" id="A0AB34IDW1"/>
<feature type="transmembrane region" description="Helical" evidence="9">
    <location>
        <begin position="328"/>
        <end position="351"/>
    </location>
</feature>
<feature type="transmembrane region" description="Helical" evidence="9">
    <location>
        <begin position="165"/>
        <end position="187"/>
    </location>
</feature>
<evidence type="ECO:0000256" key="4">
    <source>
        <dbReference type="ARBA" id="ARBA00022692"/>
    </source>
</evidence>
<evidence type="ECO:0000256" key="1">
    <source>
        <dbReference type="ARBA" id="ARBA00004141"/>
    </source>
</evidence>
<keyword evidence="5 9" id="KW-1133">Transmembrane helix</keyword>
<feature type="transmembrane region" description="Helical" evidence="9">
    <location>
        <begin position="106"/>
        <end position="124"/>
    </location>
</feature>
<evidence type="ECO:0000256" key="9">
    <source>
        <dbReference type="SAM" id="Phobius"/>
    </source>
</evidence>
<evidence type="ECO:0000256" key="6">
    <source>
        <dbReference type="ARBA" id="ARBA00023136"/>
    </source>
</evidence>
<gene>
    <name evidence="11" type="ORF">AB1Y20_016602</name>
</gene>
<keyword evidence="4 9" id="KW-0812">Transmembrane</keyword>
<dbReference type="Pfam" id="PF00909">
    <property type="entry name" value="Ammonium_transp"/>
    <property type="match status" value="1"/>
</dbReference>
<keyword evidence="6 9" id="KW-0472">Membrane</keyword>
<evidence type="ECO:0000259" key="10">
    <source>
        <dbReference type="Pfam" id="PF00909"/>
    </source>
</evidence>
<evidence type="ECO:0000256" key="7">
    <source>
        <dbReference type="ARBA" id="ARBA00023177"/>
    </source>
</evidence>
<evidence type="ECO:0000256" key="3">
    <source>
        <dbReference type="ARBA" id="ARBA00022448"/>
    </source>
</evidence>
<comment type="subcellular location">
    <subcellularLocation>
        <location evidence="1">Membrane</location>
        <topology evidence="1">Multi-pass membrane protein</topology>
    </subcellularLocation>
</comment>
<organism evidence="11 12">
    <name type="scientific">Prymnesium parvum</name>
    <name type="common">Toxic golden alga</name>
    <dbReference type="NCBI Taxonomy" id="97485"/>
    <lineage>
        <taxon>Eukaryota</taxon>
        <taxon>Haptista</taxon>
        <taxon>Haptophyta</taxon>
        <taxon>Prymnesiophyceae</taxon>
        <taxon>Prymnesiales</taxon>
        <taxon>Prymnesiaceae</taxon>
        <taxon>Prymnesium</taxon>
    </lineage>
</organism>
<dbReference type="InterPro" id="IPR018047">
    <property type="entry name" value="Ammonium_transpt_CS"/>
</dbReference>
<feature type="transmembrane region" description="Helical" evidence="9">
    <location>
        <begin position="298"/>
        <end position="316"/>
    </location>
</feature>
<dbReference type="GO" id="GO:0008519">
    <property type="term" value="F:ammonium channel activity"/>
    <property type="evidence" value="ECO:0007669"/>
    <property type="project" value="InterPro"/>
</dbReference>
<name>A0AB34IDW1_PRYPA</name>
<sequence>MSLLVASCAQNLTCLSVQLARLERWQAAADAADVLDTAWILSCGALVFLMQLGFAMLEAGSVREQSVLATYMKNLLDLVLGYYIAYGVHPLGLGVVDAAFHHRSFFFYNMFQSAATTIVSGAMAERTSISGYSLVALLISGCVYALAVRLTWAGGWLQQGGYHDFAGSGVVHTLGGAAALVGAAVVGPRRDRWSPGSHTLFAPHSVPSVLSGTLVLWVGWCGFNAGSTNAMRSAADAATASHAAMLTMLGASAGGAAALCLSLAKAACGGATGHDVIFLGNGLLAGLVSITAGCDVIAPGWAVLVGAGGALAYERGVAARTRLQVDDIVDAFAVHCCAGLWGVLAVGLFHAEKGLLLGGGAELLGWQLLGAAVMLLLGGVPMAALSLCLRRLRLLRVSDDDEAHGIDHAFGIGAYGQTDVVLQHLSAIDTILRNYGYEGSLIQAIEEADSSAHGENRYQPSSRQASKKSMLPSSPPQPAAAPPVQNASLLASNTI</sequence>
<feature type="compositionally biased region" description="Polar residues" evidence="8">
    <location>
        <begin position="485"/>
        <end position="495"/>
    </location>
</feature>
<dbReference type="EMBL" id="JBGBPQ010000031">
    <property type="protein sequence ID" value="KAL1495739.1"/>
    <property type="molecule type" value="Genomic_DNA"/>
</dbReference>
<evidence type="ECO:0000256" key="2">
    <source>
        <dbReference type="ARBA" id="ARBA00005887"/>
    </source>
</evidence>
<dbReference type="GO" id="GO:0005886">
    <property type="term" value="C:plasma membrane"/>
    <property type="evidence" value="ECO:0007669"/>
    <property type="project" value="TreeGrafter"/>
</dbReference>
<dbReference type="SUPFAM" id="SSF111352">
    <property type="entry name" value="Ammonium transporter"/>
    <property type="match status" value="1"/>
</dbReference>
<feature type="transmembrane region" description="Helical" evidence="9">
    <location>
        <begin position="78"/>
        <end position="100"/>
    </location>
</feature>
<feature type="transmembrane region" description="Helical" evidence="9">
    <location>
        <begin position="131"/>
        <end position="153"/>
    </location>
</feature>
<feature type="region of interest" description="Disordered" evidence="8">
    <location>
        <begin position="452"/>
        <end position="495"/>
    </location>
</feature>
<feature type="transmembrane region" description="Helical" evidence="9">
    <location>
        <begin position="199"/>
        <end position="220"/>
    </location>
</feature>
<keyword evidence="7" id="KW-0924">Ammonia transport</keyword>
<feature type="domain" description="Ammonium transporter AmtB-like" evidence="10">
    <location>
        <begin position="38"/>
        <end position="409"/>
    </location>
</feature>
<keyword evidence="12" id="KW-1185">Reference proteome</keyword>
<evidence type="ECO:0000313" key="12">
    <source>
        <dbReference type="Proteomes" id="UP001515480"/>
    </source>
</evidence>
<keyword evidence="3" id="KW-0813">Transport</keyword>
<evidence type="ECO:0000313" key="11">
    <source>
        <dbReference type="EMBL" id="KAL1495739.1"/>
    </source>
</evidence>